<evidence type="ECO:0000256" key="1">
    <source>
        <dbReference type="ARBA" id="ARBA00004141"/>
    </source>
</evidence>
<dbReference type="PANTHER" id="PTHR32322:SF2">
    <property type="entry name" value="EAMA DOMAIN-CONTAINING PROTEIN"/>
    <property type="match status" value="1"/>
</dbReference>
<dbReference type="InterPro" id="IPR000620">
    <property type="entry name" value="EamA_dom"/>
</dbReference>
<keyword evidence="10" id="KW-1185">Reference proteome</keyword>
<dbReference type="STRING" id="287986.DV20_38480"/>
<sequence>MLTESPRPALSVAAVLGAALIWSSSFAVTKVALTEVPPMTLGALRFALAALILGAVVHAGPDRRRLPSPRQRLFIGLAGLLGITAYFALENVGVDLATASDATLIVASYPILTLVLEVLAGRAAISPVRLTGMLVAVAGVWLVVQGRPGGSHSLWGDLLLIVAGVVWAVYNMLARRDGSGASPIVVTYYQTLAGAGGFVLLSLSEADRWSVPGGSAVLRIGFLAGLCSVAAFLLYNHGLRGLEPSVAVNLLNIVPVAGSVWAVVLAGERLTLAQVLGGAVVIAGVTLGLHRGRKTASGAPEAAASRISERPPASAPRPPPR</sequence>
<gene>
    <name evidence="9" type="ORF">DV20_38480</name>
</gene>
<feature type="transmembrane region" description="Helical" evidence="7">
    <location>
        <begin position="152"/>
        <end position="173"/>
    </location>
</feature>
<evidence type="ECO:0000256" key="5">
    <source>
        <dbReference type="ARBA" id="ARBA00023136"/>
    </source>
</evidence>
<feature type="transmembrane region" description="Helical" evidence="7">
    <location>
        <begin position="43"/>
        <end position="61"/>
    </location>
</feature>
<keyword evidence="4 7" id="KW-1133">Transmembrane helix</keyword>
<feature type="transmembrane region" description="Helical" evidence="7">
    <location>
        <begin position="185"/>
        <end position="204"/>
    </location>
</feature>
<dbReference type="Pfam" id="PF00892">
    <property type="entry name" value="EamA"/>
    <property type="match status" value="2"/>
</dbReference>
<protein>
    <submittedName>
        <fullName evidence="9">Multidrug DMT transporter permease</fullName>
    </submittedName>
</protein>
<evidence type="ECO:0000256" key="3">
    <source>
        <dbReference type="ARBA" id="ARBA00022692"/>
    </source>
</evidence>
<keyword evidence="5 7" id="KW-0472">Membrane</keyword>
<feature type="domain" description="EamA" evidence="8">
    <location>
        <begin position="12"/>
        <end position="144"/>
    </location>
</feature>
<organism evidence="9 10">
    <name type="scientific">Amycolatopsis rifamycinica</name>
    <dbReference type="NCBI Taxonomy" id="287986"/>
    <lineage>
        <taxon>Bacteria</taxon>
        <taxon>Bacillati</taxon>
        <taxon>Actinomycetota</taxon>
        <taxon>Actinomycetes</taxon>
        <taxon>Pseudonocardiales</taxon>
        <taxon>Pseudonocardiaceae</taxon>
        <taxon>Amycolatopsis</taxon>
    </lineage>
</organism>
<evidence type="ECO:0000256" key="2">
    <source>
        <dbReference type="ARBA" id="ARBA00007362"/>
    </source>
</evidence>
<comment type="caution">
    <text evidence="9">The sequence shown here is derived from an EMBL/GenBank/DDBJ whole genome shotgun (WGS) entry which is preliminary data.</text>
</comment>
<keyword evidence="3 7" id="KW-0812">Transmembrane</keyword>
<evidence type="ECO:0000259" key="8">
    <source>
        <dbReference type="Pfam" id="PF00892"/>
    </source>
</evidence>
<feature type="transmembrane region" description="Helical" evidence="7">
    <location>
        <begin position="216"/>
        <end position="235"/>
    </location>
</feature>
<evidence type="ECO:0000256" key="4">
    <source>
        <dbReference type="ARBA" id="ARBA00022989"/>
    </source>
</evidence>
<feature type="transmembrane region" description="Helical" evidence="7">
    <location>
        <begin position="247"/>
        <end position="266"/>
    </location>
</feature>
<dbReference type="GO" id="GO:0016020">
    <property type="term" value="C:membrane"/>
    <property type="evidence" value="ECO:0007669"/>
    <property type="project" value="UniProtKB-SubCell"/>
</dbReference>
<evidence type="ECO:0000256" key="6">
    <source>
        <dbReference type="SAM" id="MobiDB-lite"/>
    </source>
</evidence>
<reference evidence="9 10" key="1">
    <citation type="submission" date="2014-05" db="EMBL/GenBank/DDBJ databases">
        <title>Draft genome sequence of Amycolatopsis rifamycinica DSM 46095.</title>
        <authorList>
            <person name="Lal R."/>
            <person name="Saxena A."/>
            <person name="Kumari R."/>
            <person name="Mukherjee U."/>
            <person name="Singh P."/>
            <person name="Sangwan N."/>
            <person name="Mahato N.K."/>
        </authorList>
    </citation>
    <scope>NUCLEOTIDE SEQUENCE [LARGE SCALE GENOMIC DNA]</scope>
    <source>
        <strain evidence="9 10">DSM 46095</strain>
    </source>
</reference>
<feature type="transmembrane region" description="Helical" evidence="7">
    <location>
        <begin position="272"/>
        <end position="289"/>
    </location>
</feature>
<feature type="region of interest" description="Disordered" evidence="6">
    <location>
        <begin position="296"/>
        <end position="321"/>
    </location>
</feature>
<accession>A0A066TYM7</accession>
<dbReference type="PANTHER" id="PTHR32322">
    <property type="entry name" value="INNER MEMBRANE TRANSPORTER"/>
    <property type="match status" value="1"/>
</dbReference>
<comment type="similarity">
    <text evidence="2">Belongs to the EamA transporter family.</text>
</comment>
<feature type="transmembrane region" description="Helical" evidence="7">
    <location>
        <begin position="101"/>
        <end position="120"/>
    </location>
</feature>
<dbReference type="SUPFAM" id="SSF103481">
    <property type="entry name" value="Multidrug resistance efflux transporter EmrE"/>
    <property type="match status" value="2"/>
</dbReference>
<evidence type="ECO:0000313" key="9">
    <source>
        <dbReference type="EMBL" id="KDN16994.1"/>
    </source>
</evidence>
<proteinExistence type="inferred from homology"/>
<dbReference type="InterPro" id="IPR037185">
    <property type="entry name" value="EmrE-like"/>
</dbReference>
<feature type="domain" description="EamA" evidence="8">
    <location>
        <begin position="154"/>
        <end position="287"/>
    </location>
</feature>
<feature type="transmembrane region" description="Helical" evidence="7">
    <location>
        <begin position="73"/>
        <end position="89"/>
    </location>
</feature>
<dbReference type="Proteomes" id="UP000027345">
    <property type="component" value="Unassembled WGS sequence"/>
</dbReference>
<dbReference type="Gene3D" id="1.10.3730.20">
    <property type="match status" value="1"/>
</dbReference>
<evidence type="ECO:0000256" key="7">
    <source>
        <dbReference type="SAM" id="Phobius"/>
    </source>
</evidence>
<dbReference type="OrthoDB" id="9805239at2"/>
<comment type="subcellular location">
    <subcellularLocation>
        <location evidence="1">Membrane</location>
        <topology evidence="1">Multi-pass membrane protein</topology>
    </subcellularLocation>
</comment>
<name>A0A066TYM7_9PSEU</name>
<evidence type="ECO:0000313" key="10">
    <source>
        <dbReference type="Proteomes" id="UP000027345"/>
    </source>
</evidence>
<feature type="compositionally biased region" description="Low complexity" evidence="6">
    <location>
        <begin position="302"/>
        <end position="312"/>
    </location>
</feature>
<dbReference type="RefSeq" id="WP_051736296.1">
    <property type="nucleotide sequence ID" value="NZ_JMQI01000077.1"/>
</dbReference>
<dbReference type="InterPro" id="IPR050638">
    <property type="entry name" value="AA-Vitamin_Transporters"/>
</dbReference>
<feature type="transmembrane region" description="Helical" evidence="7">
    <location>
        <begin position="127"/>
        <end position="146"/>
    </location>
</feature>
<dbReference type="AlphaFoldDB" id="A0A066TYM7"/>
<dbReference type="EMBL" id="JMQI01000077">
    <property type="protein sequence ID" value="KDN16994.1"/>
    <property type="molecule type" value="Genomic_DNA"/>
</dbReference>
<dbReference type="eggNOG" id="COG0697">
    <property type="taxonomic scope" value="Bacteria"/>
</dbReference>